<dbReference type="Pfam" id="PF10551">
    <property type="entry name" value="MULE"/>
    <property type="match status" value="1"/>
</dbReference>
<keyword evidence="3" id="KW-1185">Reference proteome</keyword>
<feature type="domain" description="MULE transposase" evidence="1">
    <location>
        <begin position="63"/>
        <end position="142"/>
    </location>
</feature>
<dbReference type="EMBL" id="JOJR01000115">
    <property type="protein sequence ID" value="RCN44964.1"/>
    <property type="molecule type" value="Genomic_DNA"/>
</dbReference>
<dbReference type="OrthoDB" id="5864327at2759"/>
<dbReference type="STRING" id="29170.A0A368GKT9"/>
<accession>A0A368GKT9</accession>
<name>A0A368GKT9_ANCCA</name>
<protein>
    <recommendedName>
        <fullName evidence="1">MULE transposase domain-containing protein</fullName>
    </recommendedName>
</protein>
<gene>
    <name evidence="2" type="ORF">ANCCAN_09008</name>
</gene>
<reference evidence="2 3" key="1">
    <citation type="submission" date="2014-10" db="EMBL/GenBank/DDBJ databases">
        <title>Draft genome of the hookworm Ancylostoma caninum.</title>
        <authorList>
            <person name="Mitreva M."/>
        </authorList>
    </citation>
    <scope>NUCLEOTIDE SEQUENCE [LARGE SCALE GENOMIC DNA]</scope>
    <source>
        <strain evidence="2 3">Baltimore</strain>
    </source>
</reference>
<dbReference type="AlphaFoldDB" id="A0A368GKT9"/>
<evidence type="ECO:0000313" key="3">
    <source>
        <dbReference type="Proteomes" id="UP000252519"/>
    </source>
</evidence>
<evidence type="ECO:0000313" key="2">
    <source>
        <dbReference type="EMBL" id="RCN44964.1"/>
    </source>
</evidence>
<evidence type="ECO:0000259" key="1">
    <source>
        <dbReference type="Pfam" id="PF10551"/>
    </source>
</evidence>
<dbReference type="Proteomes" id="UP000252519">
    <property type="component" value="Unassembled WGS sequence"/>
</dbReference>
<organism evidence="2 3">
    <name type="scientific">Ancylostoma caninum</name>
    <name type="common">Dog hookworm</name>
    <dbReference type="NCBI Taxonomy" id="29170"/>
    <lineage>
        <taxon>Eukaryota</taxon>
        <taxon>Metazoa</taxon>
        <taxon>Ecdysozoa</taxon>
        <taxon>Nematoda</taxon>
        <taxon>Chromadorea</taxon>
        <taxon>Rhabditida</taxon>
        <taxon>Rhabditina</taxon>
        <taxon>Rhabditomorpha</taxon>
        <taxon>Strongyloidea</taxon>
        <taxon>Ancylostomatidae</taxon>
        <taxon>Ancylostomatinae</taxon>
        <taxon>Ancylostoma</taxon>
    </lineage>
</organism>
<sequence length="347" mass="40369">MDSIPDELSQLPDGGCFLQLQTPEMHIYYSEEVVTMARDTGMTALIGDGVHKLNPKTPNRMDKGQLYTIHAVVRGGVEVPILYAITRRKEIATYRTIFGQLKEVIGEHRLKIVLDFEKAAIRAAREAFPDAVVQGCAFHLAQAWNRMAKELGLRQFIRGKKRVRVVARWWENLKGMIFLPNDLIDRLPALRNPPVNSDHVAFEPCNKFLDYLGSTWFNGPFKDMWCKWNVEEIRTTNAAEAYHKKLRGMLSRRTNPPFDELLECLHALNTEALGKLLFLQENVNFSKPLRRRDRIRRQKIIEEMANFRAEYERSTQISTETINEYCRTNHVTLCHRKDRLGTQCRYY</sequence>
<dbReference type="InterPro" id="IPR018289">
    <property type="entry name" value="MULE_transposase_dom"/>
</dbReference>
<comment type="caution">
    <text evidence="2">The sequence shown here is derived from an EMBL/GenBank/DDBJ whole genome shotgun (WGS) entry which is preliminary data.</text>
</comment>
<proteinExistence type="predicted"/>